<name>A0A814HPD0_9BILA</name>
<feature type="transmembrane region" description="Helical" evidence="2">
    <location>
        <begin position="1259"/>
        <end position="1281"/>
    </location>
</feature>
<feature type="transmembrane region" description="Helical" evidence="2">
    <location>
        <begin position="825"/>
        <end position="843"/>
    </location>
</feature>
<evidence type="ECO:0000313" key="4">
    <source>
        <dbReference type="Proteomes" id="UP000663845"/>
    </source>
</evidence>
<feature type="transmembrane region" description="Helical" evidence="2">
    <location>
        <begin position="1169"/>
        <end position="1199"/>
    </location>
</feature>
<sequence>MVVKSPTFTDYSTFSKQFSLQCPCTTISIKYEKFVEIEPFFHELCKSNLISDGFIQNLYSLYEESWNKSIQTDIRRIAIFQFRTLRHFCELTKKLIEDNRNRFLQTEFIQTNLIPSEQLPIQMSSFIADFVNMTPKTFFRVLSFIQNITAQNLFIAGASITSVQPLNYNFRTKINQRLPYPGISYIYADNSSCTCSSSTANICMGLSTLNNNTVVGFKTGCYMVSALLNSTLEVFHNQTFIDILTNSSNYFHKLNSSFSNDTVETLLKQMFITHWSNETFFKRYFNECAPYSCQYTITKRYEFLIIITILIGLLGGISSALQILIPLIITKVWPFLRKIFTKRRIRVVQTETNRTKYSINDRGKQLYRFLKQKLIELNLFESAPPSTNETILLQQRYTTRLHIIMFFLSLIILIVFKIIIPRIVYVSVILSTPDDFIQLEKQYPKTLHCPCKQITIEYKNLIRVNPQYYEICTSQFISPDWINVKYNGKEFFLDDFRSHSEFYFQLLSTLCHMSNQTIEDTLQSFYRTQLVTNEVLNPQSFEIQLDSTLNQFKQTISESFQRILQFIKLNIQINQFSTPLNSDFYYKFNATHITGVTMDFQWRLLSKHPECDRRNKVVEYRLLKLNQSDDMTIPGMFIGWFPYESVLISTLECFYDETCFSQILSHINSTKHFTILNSSSHENNTIESLANHLFIHSWSNEMLFKSYFEQCNPLTCEYSYETRLDLIYILTIFIGLVGGLNIVFRLLSPLIIKSIYKLYYYIRQCKRNKNNKEEQLTSVQSGIRYHLGVFYKFLKRKLIAMNLFCPIPPSTDPNIIQRNRRTTRIYLILLLTTFFILIFYISTKKETVTITIQNPSVSHYKQLFTLYSHTLQCPCTRIAIKHKKFITELVPQYHQVCSSVYISSQWLDEVYYSSTRTNIADKLLVSMGKYFDIVSELCKLSENMLDVSLSSFTETDFVTMEVLSVVEFNIRTETIIRQFKRTISHQFTETFKLIQTINIGNQLATVYKTNWQFVLKYNVPYEKIHQENIPIHVLTLPAQYNSSNCSCGIQSTCTELERFEYEDGIPQLLKLNLGFKIGCQMLDAIFQSDLTCFYNPMCVTFLTGLYPGNRLNPQEVFTYSLSSIPNVTIEQLFIQLFVIEWIEKKSFDKYFDECKPAICQYSDYVRYNILHMMTVLIALFGGLTKGMHLIVSFLSIMVYKIIDYRKKKIEILPNSNRSHVETNNDMIDVIPESSITTDQLNENPIEDQRNPKETRRDRILLICLSLLCIIAIIASVTSLLLTQNKEQSMLTTIQTTFDPTIGSAIIQSTSSTDICYKTLKYQNEIYPTERNPSSLITGDFNQDTYVDLAVTNADSDSISIFLGNGNGKFQKQRIYSTGTGSSPQKIAAGDLNDDGLLDLVITLNGTNEIVIFFGITTDNLLVVPPYNLTHGYPHKKVSAIEIYDWNLDGFNDLFISYYIIKDVAFKIANLWLNIGDGRGFVEFGTLVTDKINIKTEIIGMVMALFNRVEGTEDFVLLTSDGKMRILYSPKFDSVWKGKYTFVNPHNTIPISTEIIKGRFNDDAVDDLAVISSNSSILHILYHMKDVSYTMLATNFLSMFYFTRSYPTSIARLNFNDDQMDDIAVLHCDRMITIFVSTEYGIFDRNYLSFGVNANGSNRTCSHSLKVADLNQDDEDDLIFIDTESNAVRVVLNAFCDD</sequence>
<dbReference type="InterPro" id="IPR028994">
    <property type="entry name" value="Integrin_alpha_N"/>
</dbReference>
<reference evidence="3" key="1">
    <citation type="submission" date="2021-02" db="EMBL/GenBank/DDBJ databases">
        <authorList>
            <person name="Nowell W R."/>
        </authorList>
    </citation>
    <scope>NUCLEOTIDE SEQUENCE</scope>
</reference>
<feature type="transmembrane region" description="Helical" evidence="2">
    <location>
        <begin position="726"/>
        <end position="747"/>
    </location>
</feature>
<accession>A0A814HPD0</accession>
<keyword evidence="2" id="KW-0472">Membrane</keyword>
<gene>
    <name evidence="3" type="ORF">JYZ213_LOCUS16666</name>
</gene>
<organism evidence="3 4">
    <name type="scientific">Adineta steineri</name>
    <dbReference type="NCBI Taxonomy" id="433720"/>
    <lineage>
        <taxon>Eukaryota</taxon>
        <taxon>Metazoa</taxon>
        <taxon>Spiralia</taxon>
        <taxon>Gnathifera</taxon>
        <taxon>Rotifera</taxon>
        <taxon>Eurotatoria</taxon>
        <taxon>Bdelloidea</taxon>
        <taxon>Adinetida</taxon>
        <taxon>Adinetidae</taxon>
        <taxon>Adineta</taxon>
    </lineage>
</organism>
<dbReference type="Pfam" id="PF13517">
    <property type="entry name" value="FG-GAP_3"/>
    <property type="match status" value="1"/>
</dbReference>
<protein>
    <submittedName>
        <fullName evidence="3">Uncharacterized protein</fullName>
    </submittedName>
</protein>
<proteinExistence type="predicted"/>
<dbReference type="SUPFAM" id="SSF69318">
    <property type="entry name" value="Integrin alpha N-terminal domain"/>
    <property type="match status" value="2"/>
</dbReference>
<evidence type="ECO:0000256" key="1">
    <source>
        <dbReference type="ARBA" id="ARBA00022729"/>
    </source>
</evidence>
<evidence type="ECO:0000256" key="2">
    <source>
        <dbReference type="SAM" id="Phobius"/>
    </source>
</evidence>
<dbReference type="PANTHER" id="PTHR46580">
    <property type="entry name" value="SENSOR KINASE-RELATED"/>
    <property type="match status" value="1"/>
</dbReference>
<feature type="transmembrane region" description="Helical" evidence="2">
    <location>
        <begin position="401"/>
        <end position="420"/>
    </location>
</feature>
<evidence type="ECO:0000313" key="3">
    <source>
        <dbReference type="EMBL" id="CAF1013564.1"/>
    </source>
</evidence>
<feature type="transmembrane region" description="Helical" evidence="2">
    <location>
        <begin position="303"/>
        <end position="336"/>
    </location>
</feature>
<dbReference type="Gene3D" id="2.130.10.130">
    <property type="entry name" value="Integrin alpha, N-terminal"/>
    <property type="match status" value="1"/>
</dbReference>
<dbReference type="EMBL" id="CAJNOG010000151">
    <property type="protein sequence ID" value="CAF1013564.1"/>
    <property type="molecule type" value="Genomic_DNA"/>
</dbReference>
<keyword evidence="2" id="KW-0812">Transmembrane</keyword>
<dbReference type="Proteomes" id="UP000663845">
    <property type="component" value="Unassembled WGS sequence"/>
</dbReference>
<dbReference type="InterPro" id="IPR013517">
    <property type="entry name" value="FG-GAP"/>
</dbReference>
<keyword evidence="1" id="KW-0732">Signal</keyword>
<keyword evidence="2" id="KW-1133">Transmembrane helix</keyword>
<comment type="caution">
    <text evidence="3">The sequence shown here is derived from an EMBL/GenBank/DDBJ whole genome shotgun (WGS) entry which is preliminary data.</text>
</comment>